<evidence type="ECO:0000313" key="1">
    <source>
        <dbReference type="EMBL" id="QQE72960.1"/>
    </source>
</evidence>
<evidence type="ECO:0000313" key="3">
    <source>
        <dbReference type="Proteomes" id="UP000595847"/>
    </source>
</evidence>
<dbReference type="Proteomes" id="UP000595847">
    <property type="component" value="Chromosome"/>
</dbReference>
<organism evidence="1 3">
    <name type="scientific">Brevibacillus composti</name>
    <dbReference type="NCBI Taxonomy" id="2796470"/>
    <lineage>
        <taxon>Bacteria</taxon>
        <taxon>Bacillati</taxon>
        <taxon>Bacillota</taxon>
        <taxon>Bacilli</taxon>
        <taxon>Bacillales</taxon>
        <taxon>Paenibacillaceae</taxon>
        <taxon>Brevibacillus</taxon>
    </lineage>
</organism>
<accession>A0A7T5JMG5</accession>
<dbReference type="AlphaFoldDB" id="A0A7T5JMG5"/>
<gene>
    <name evidence="1" type="ORF">JD108_13550</name>
    <name evidence="2" type="ORF">KDJ56_13495</name>
</gene>
<reference evidence="1 3" key="1">
    <citation type="submission" date="2020-12" db="EMBL/GenBank/DDBJ databases">
        <title>strain FJAT-54423T represents a novel species of the genus Brevibacillus.</title>
        <authorList>
            <person name="Tang R."/>
        </authorList>
    </citation>
    <scope>NUCLEOTIDE SEQUENCE [LARGE SCALE GENOMIC DNA]</scope>
    <source>
        <strain evidence="1 3">FJAT-54423</strain>
    </source>
</reference>
<evidence type="ECO:0000313" key="4">
    <source>
        <dbReference type="Proteomes" id="UP000677234"/>
    </source>
</evidence>
<name>A0A7T5JMG5_9BACL</name>
<dbReference type="KEGG" id="bcop:JD108_13550"/>
<sequence length="113" mass="13649">MRRRGVKKPLRYQFVYDERIGIRLPELSLAWEEYSPGERADILLEWEEIRATIPDRIIKLEAMINEKQTQLSEEEDFPRCCELNTEIHELASIINDLNIWFRIQQDYDTKTHQ</sequence>
<dbReference type="EMBL" id="CP073708">
    <property type="protein sequence ID" value="QUO40038.1"/>
    <property type="molecule type" value="Genomic_DNA"/>
</dbReference>
<dbReference type="RefSeq" id="WP_198826592.1">
    <property type="nucleotide sequence ID" value="NZ_CP066308.1"/>
</dbReference>
<reference evidence="2" key="2">
    <citation type="submission" date="2021-04" db="EMBL/GenBank/DDBJ databases">
        <title>Brevibacillus composti FJAT-54423, complete genome.</title>
        <authorList>
            <person name="Tang R."/>
        </authorList>
    </citation>
    <scope>NUCLEOTIDE SEQUENCE</scope>
    <source>
        <strain evidence="2">FJAT-54424</strain>
    </source>
</reference>
<protein>
    <submittedName>
        <fullName evidence="1">Uncharacterized protein</fullName>
    </submittedName>
</protein>
<proteinExistence type="predicted"/>
<dbReference type="EMBL" id="CP066308">
    <property type="protein sequence ID" value="QQE72960.1"/>
    <property type="molecule type" value="Genomic_DNA"/>
</dbReference>
<dbReference type="Proteomes" id="UP000677234">
    <property type="component" value="Chromosome"/>
</dbReference>
<evidence type="ECO:0000313" key="2">
    <source>
        <dbReference type="EMBL" id="QUO40038.1"/>
    </source>
</evidence>
<keyword evidence="4" id="KW-1185">Reference proteome</keyword>